<dbReference type="InterPro" id="IPR000086">
    <property type="entry name" value="NUDIX_hydrolase_dom"/>
</dbReference>
<name>A0ABT1SAW1_9FIRM</name>
<organism evidence="3 4">
    <name type="scientific">Tissierella carlieri</name>
    <dbReference type="NCBI Taxonomy" id="689904"/>
    <lineage>
        <taxon>Bacteria</taxon>
        <taxon>Bacillati</taxon>
        <taxon>Bacillota</taxon>
        <taxon>Tissierellia</taxon>
        <taxon>Tissierellales</taxon>
        <taxon>Tissierellaceae</taxon>
        <taxon>Tissierella</taxon>
    </lineage>
</organism>
<dbReference type="PANTHER" id="PTHR43736:SF1">
    <property type="entry name" value="DIHYDRONEOPTERIN TRIPHOSPHATE DIPHOSPHATASE"/>
    <property type="match status" value="1"/>
</dbReference>
<dbReference type="EMBL" id="JANGAC010000007">
    <property type="protein sequence ID" value="MCQ4923611.1"/>
    <property type="molecule type" value="Genomic_DNA"/>
</dbReference>
<dbReference type="PROSITE" id="PS51462">
    <property type="entry name" value="NUDIX"/>
    <property type="match status" value="1"/>
</dbReference>
<evidence type="ECO:0000259" key="2">
    <source>
        <dbReference type="PROSITE" id="PS51462"/>
    </source>
</evidence>
<comment type="caution">
    <text evidence="3">The sequence shown here is derived from an EMBL/GenBank/DDBJ whole genome shotgun (WGS) entry which is preliminary data.</text>
</comment>
<evidence type="ECO:0000256" key="1">
    <source>
        <dbReference type="ARBA" id="ARBA00005582"/>
    </source>
</evidence>
<dbReference type="CDD" id="cd04683">
    <property type="entry name" value="NUDIX_Hydrolase"/>
    <property type="match status" value="1"/>
</dbReference>
<evidence type="ECO:0000313" key="3">
    <source>
        <dbReference type="EMBL" id="MCQ4923611.1"/>
    </source>
</evidence>
<dbReference type="Pfam" id="PF00293">
    <property type="entry name" value="NUDIX"/>
    <property type="match status" value="1"/>
</dbReference>
<keyword evidence="4" id="KW-1185">Reference proteome</keyword>
<accession>A0ABT1SAW1</accession>
<dbReference type="PROSITE" id="PS00893">
    <property type="entry name" value="NUDIX_BOX"/>
    <property type="match status" value="1"/>
</dbReference>
<protein>
    <submittedName>
        <fullName evidence="3">NUDIX domain-containing protein</fullName>
    </submittedName>
</protein>
<feature type="domain" description="Nudix hydrolase" evidence="2">
    <location>
        <begin position="5"/>
        <end position="137"/>
    </location>
</feature>
<dbReference type="PANTHER" id="PTHR43736">
    <property type="entry name" value="ADP-RIBOSE PYROPHOSPHATASE"/>
    <property type="match status" value="1"/>
</dbReference>
<comment type="similarity">
    <text evidence="1">Belongs to the Nudix hydrolase family.</text>
</comment>
<dbReference type="InterPro" id="IPR020084">
    <property type="entry name" value="NUDIX_hydrolase_CS"/>
</dbReference>
<dbReference type="RefSeq" id="WP_216563154.1">
    <property type="nucleotide sequence ID" value="NZ_CP172320.1"/>
</dbReference>
<dbReference type="Proteomes" id="UP001524478">
    <property type="component" value="Unassembled WGS sequence"/>
</dbReference>
<gene>
    <name evidence="3" type="ORF">NE686_10965</name>
</gene>
<reference evidence="3 4" key="1">
    <citation type="submission" date="2022-06" db="EMBL/GenBank/DDBJ databases">
        <title>Isolation of gut microbiota from human fecal samples.</title>
        <authorList>
            <person name="Pamer E.G."/>
            <person name="Barat B."/>
            <person name="Waligurski E."/>
            <person name="Medina S."/>
            <person name="Paddock L."/>
            <person name="Mostad J."/>
        </authorList>
    </citation>
    <scope>NUCLEOTIDE SEQUENCE [LARGE SCALE GENOMIC DNA]</scope>
    <source>
        <strain evidence="3 4">DFI.7.95</strain>
    </source>
</reference>
<evidence type="ECO:0000313" key="4">
    <source>
        <dbReference type="Proteomes" id="UP001524478"/>
    </source>
</evidence>
<sequence>MERFSMLVAVHLFLIKEDKILLSRRFNTGYGDGCYSVVAGHVEGNETVIKAMQREAKEEVNITIEDNQLKIVQVMHRKCVGHERIDYFFLCNKWNGNVINNESDKCDDLSWFSIRELPVNMVDYVNCAINNYLNNVSFSLFGW</sequence>
<proteinExistence type="inferred from homology"/>